<feature type="transmembrane region" description="Helical" evidence="10">
    <location>
        <begin position="27"/>
        <end position="49"/>
    </location>
</feature>
<dbReference type="KEGG" id="aten:116309032"/>
<evidence type="ECO:0000256" key="5">
    <source>
        <dbReference type="ARBA" id="ARBA00023040"/>
    </source>
</evidence>
<keyword evidence="4 10" id="KW-1133">Transmembrane helix</keyword>
<evidence type="ECO:0000313" key="12">
    <source>
        <dbReference type="Proteomes" id="UP000515163"/>
    </source>
</evidence>
<comment type="similarity">
    <text evidence="2 9">Belongs to the G-protein coupled receptor 1 family.</text>
</comment>
<reference evidence="13" key="1">
    <citation type="submission" date="2025-08" db="UniProtKB">
        <authorList>
            <consortium name="RefSeq"/>
        </authorList>
    </citation>
    <scope>IDENTIFICATION</scope>
    <source>
        <tissue evidence="13">Tentacle</tissue>
    </source>
</reference>
<gene>
    <name evidence="13" type="primary">LOC116309032</name>
</gene>
<feature type="transmembrane region" description="Helical" evidence="10">
    <location>
        <begin position="142"/>
        <end position="161"/>
    </location>
</feature>
<feature type="transmembrane region" description="Helical" evidence="10">
    <location>
        <begin position="277"/>
        <end position="299"/>
    </location>
</feature>
<dbReference type="SUPFAM" id="SSF81321">
    <property type="entry name" value="Family A G protein-coupled receptor-like"/>
    <property type="match status" value="1"/>
</dbReference>
<dbReference type="Gene3D" id="1.20.1070.10">
    <property type="entry name" value="Rhodopsin 7-helix transmembrane proteins"/>
    <property type="match status" value="1"/>
</dbReference>
<evidence type="ECO:0000256" key="6">
    <source>
        <dbReference type="ARBA" id="ARBA00023136"/>
    </source>
</evidence>
<keyword evidence="7 9" id="KW-0675">Receptor</keyword>
<evidence type="ECO:0000259" key="11">
    <source>
        <dbReference type="PROSITE" id="PS50262"/>
    </source>
</evidence>
<organism evidence="12 13">
    <name type="scientific">Actinia tenebrosa</name>
    <name type="common">Australian red waratah sea anemone</name>
    <dbReference type="NCBI Taxonomy" id="6105"/>
    <lineage>
        <taxon>Eukaryota</taxon>
        <taxon>Metazoa</taxon>
        <taxon>Cnidaria</taxon>
        <taxon>Anthozoa</taxon>
        <taxon>Hexacorallia</taxon>
        <taxon>Actiniaria</taxon>
        <taxon>Actiniidae</taxon>
        <taxon>Actinia</taxon>
    </lineage>
</organism>
<name>A0A6P8JCV4_ACTTE</name>
<evidence type="ECO:0000256" key="8">
    <source>
        <dbReference type="ARBA" id="ARBA00023224"/>
    </source>
</evidence>
<dbReference type="InterPro" id="IPR000611">
    <property type="entry name" value="NPY_rcpt"/>
</dbReference>
<dbReference type="GeneID" id="116309032"/>
<keyword evidence="5 9" id="KW-0297">G-protein coupled receptor</keyword>
<keyword evidence="6 10" id="KW-0472">Membrane</keyword>
<evidence type="ECO:0000256" key="9">
    <source>
        <dbReference type="RuleBase" id="RU000688"/>
    </source>
</evidence>
<evidence type="ECO:0000313" key="13">
    <source>
        <dbReference type="RefSeq" id="XP_031575423.1"/>
    </source>
</evidence>
<sequence length="383" mass="43016">MALNNSSLNNGTFYSPAGYNYIEKVSIVFMMCLFTVLAIPGNAIVIFIVSRVQSMKTSTNFLLLNLCIADLLIAVIYLPFITVALYITNGWIFGTFMCKLVSFSQSVATKASILILTALSLERYLSICRPNRIVITAVRVRILCASLWIVAMGTALPLFIYKTTRPYFGNEYCTESWSFEAAAAYTYVVFALFYVMPLLVMVALYLKIGQKLLQSTRKTSSMRHPNSTGKATLSSKTRLTRICVLIILSFALSWAPAHIITLHYYSSVDSPLGNEDIIYPIVSCISYSNCALNPLLYCFMSQNFRNAIVTEWKRLTTRRRQNIYGGLPGMSLRGRDSILRTLSMRIQGSLQSSKEQEETETEIKSKHESIDLETSLTVFESAL</sequence>
<evidence type="ECO:0000256" key="3">
    <source>
        <dbReference type="ARBA" id="ARBA00022692"/>
    </source>
</evidence>
<feature type="domain" description="G-protein coupled receptors family 1 profile" evidence="11">
    <location>
        <begin position="41"/>
        <end position="297"/>
    </location>
</feature>
<dbReference type="Pfam" id="PF00001">
    <property type="entry name" value="7tm_1"/>
    <property type="match status" value="1"/>
</dbReference>
<comment type="subcellular location">
    <subcellularLocation>
        <location evidence="1">Membrane</location>
        <topology evidence="1">Multi-pass membrane protein</topology>
    </subcellularLocation>
</comment>
<evidence type="ECO:0000256" key="4">
    <source>
        <dbReference type="ARBA" id="ARBA00022989"/>
    </source>
</evidence>
<protein>
    <submittedName>
        <fullName evidence="13">Trissin receptor-like</fullName>
    </submittedName>
</protein>
<evidence type="ECO:0000256" key="1">
    <source>
        <dbReference type="ARBA" id="ARBA00004141"/>
    </source>
</evidence>
<evidence type="ECO:0000256" key="2">
    <source>
        <dbReference type="ARBA" id="ARBA00010663"/>
    </source>
</evidence>
<feature type="transmembrane region" description="Helical" evidence="10">
    <location>
        <begin position="242"/>
        <end position="265"/>
    </location>
</feature>
<dbReference type="PANTHER" id="PTHR45695:SF15">
    <property type="entry name" value="OPSIN RH2"/>
    <property type="match status" value="1"/>
</dbReference>
<dbReference type="RefSeq" id="XP_031575423.1">
    <property type="nucleotide sequence ID" value="XM_031719563.1"/>
</dbReference>
<feature type="transmembrane region" description="Helical" evidence="10">
    <location>
        <begin position="181"/>
        <end position="206"/>
    </location>
</feature>
<dbReference type="GO" id="GO:0005886">
    <property type="term" value="C:plasma membrane"/>
    <property type="evidence" value="ECO:0007669"/>
    <property type="project" value="TreeGrafter"/>
</dbReference>
<accession>A0A6P8JCV4</accession>
<dbReference type="InterPro" id="IPR000276">
    <property type="entry name" value="GPCR_Rhodpsn"/>
</dbReference>
<dbReference type="InParanoid" id="A0A6P8JCV4"/>
<evidence type="ECO:0000256" key="7">
    <source>
        <dbReference type="ARBA" id="ARBA00023170"/>
    </source>
</evidence>
<dbReference type="PROSITE" id="PS00237">
    <property type="entry name" value="G_PROTEIN_RECEP_F1_1"/>
    <property type="match status" value="1"/>
</dbReference>
<keyword evidence="3 9" id="KW-0812">Transmembrane</keyword>
<dbReference type="OrthoDB" id="5964776at2759"/>
<keyword evidence="12" id="KW-1185">Reference proteome</keyword>
<dbReference type="Proteomes" id="UP000515163">
    <property type="component" value="Unplaced"/>
</dbReference>
<feature type="transmembrane region" description="Helical" evidence="10">
    <location>
        <begin position="100"/>
        <end position="121"/>
    </location>
</feature>
<dbReference type="PRINTS" id="PR01012">
    <property type="entry name" value="NRPEPTIDEYR"/>
</dbReference>
<dbReference type="InterPro" id="IPR017452">
    <property type="entry name" value="GPCR_Rhodpsn_7TM"/>
</dbReference>
<keyword evidence="8 9" id="KW-0807">Transducer</keyword>
<proteinExistence type="inferred from homology"/>
<dbReference type="PRINTS" id="PR00237">
    <property type="entry name" value="GPCRRHODOPSN"/>
</dbReference>
<dbReference type="PROSITE" id="PS50262">
    <property type="entry name" value="G_PROTEIN_RECEP_F1_2"/>
    <property type="match status" value="1"/>
</dbReference>
<dbReference type="PANTHER" id="PTHR45695">
    <property type="entry name" value="LEUCOKININ RECEPTOR-RELATED"/>
    <property type="match status" value="1"/>
</dbReference>
<feature type="transmembrane region" description="Helical" evidence="10">
    <location>
        <begin position="61"/>
        <end position="88"/>
    </location>
</feature>
<dbReference type="GO" id="GO:0004983">
    <property type="term" value="F:neuropeptide Y receptor activity"/>
    <property type="evidence" value="ECO:0007669"/>
    <property type="project" value="InterPro"/>
</dbReference>
<evidence type="ECO:0000256" key="10">
    <source>
        <dbReference type="SAM" id="Phobius"/>
    </source>
</evidence>
<dbReference type="AlphaFoldDB" id="A0A6P8JCV4"/>